<dbReference type="Gene3D" id="1.10.8.10">
    <property type="entry name" value="DNA helicase RuvA subunit, C-terminal domain"/>
    <property type="match status" value="1"/>
</dbReference>
<name>A0A061S801_9CHLO</name>
<accession>A0A061S801</accession>
<feature type="domain" description="UBA" evidence="2">
    <location>
        <begin position="153"/>
        <end position="193"/>
    </location>
</feature>
<dbReference type="EMBL" id="GBEZ01003867">
    <property type="protein sequence ID" value="JAC81302.1"/>
    <property type="molecule type" value="Transcribed_RNA"/>
</dbReference>
<dbReference type="SUPFAM" id="SSF46934">
    <property type="entry name" value="UBA-like"/>
    <property type="match status" value="1"/>
</dbReference>
<evidence type="ECO:0000259" key="2">
    <source>
        <dbReference type="PROSITE" id="PS50030"/>
    </source>
</evidence>
<sequence>MWRRTEGHSILDPLPFFEGGGAQDGSFHEHIVIDFLSSANHGAPRCRGHLDREHGDVGYGIAEWCCMSHNGVTCLFLTADSGTGDAGSGLRALRVTGRRTGKRRARQALLPIDPDGPWRKHRKTIDELEEEEEEEDGEDEMPAQGGAAGLNDFVVESSLSQLMAMGFDKLKCQDALLEAGGDIEAAAEFLFSACV</sequence>
<dbReference type="InterPro" id="IPR015940">
    <property type="entry name" value="UBA"/>
</dbReference>
<evidence type="ECO:0000313" key="3">
    <source>
        <dbReference type="EMBL" id="JAC81302.1"/>
    </source>
</evidence>
<gene>
    <name evidence="3" type="ORF">TSPGSL018_8245</name>
</gene>
<evidence type="ECO:0000256" key="1">
    <source>
        <dbReference type="SAM" id="MobiDB-lite"/>
    </source>
</evidence>
<proteinExistence type="predicted"/>
<dbReference type="Pfam" id="PF00627">
    <property type="entry name" value="UBA"/>
    <property type="match status" value="1"/>
</dbReference>
<dbReference type="AlphaFoldDB" id="A0A061S801"/>
<dbReference type="SMART" id="SM00165">
    <property type="entry name" value="UBA"/>
    <property type="match status" value="1"/>
</dbReference>
<protein>
    <recommendedName>
        <fullName evidence="2">UBA domain-containing protein</fullName>
    </recommendedName>
</protein>
<reference evidence="3" key="1">
    <citation type="submission" date="2014-05" db="EMBL/GenBank/DDBJ databases">
        <title>The transcriptome of the halophilic microalga Tetraselmis sp. GSL018 isolated from the Great Salt Lake, Utah.</title>
        <authorList>
            <person name="Jinkerson R.E."/>
            <person name="D'Adamo S."/>
            <person name="Posewitz M.C."/>
        </authorList>
    </citation>
    <scope>NUCLEOTIDE SEQUENCE</scope>
    <source>
        <strain evidence="3">GSL018</strain>
    </source>
</reference>
<dbReference type="InterPro" id="IPR009060">
    <property type="entry name" value="UBA-like_sf"/>
</dbReference>
<feature type="compositionally biased region" description="Acidic residues" evidence="1">
    <location>
        <begin position="127"/>
        <end position="141"/>
    </location>
</feature>
<organism evidence="3">
    <name type="scientific">Tetraselmis sp. GSL018</name>
    <dbReference type="NCBI Taxonomy" id="582737"/>
    <lineage>
        <taxon>Eukaryota</taxon>
        <taxon>Viridiplantae</taxon>
        <taxon>Chlorophyta</taxon>
        <taxon>core chlorophytes</taxon>
        <taxon>Chlorodendrophyceae</taxon>
        <taxon>Chlorodendrales</taxon>
        <taxon>Chlorodendraceae</taxon>
        <taxon>Tetraselmis</taxon>
    </lineage>
</organism>
<feature type="region of interest" description="Disordered" evidence="1">
    <location>
        <begin position="127"/>
        <end position="146"/>
    </location>
</feature>
<dbReference type="PROSITE" id="PS50030">
    <property type="entry name" value="UBA"/>
    <property type="match status" value="1"/>
</dbReference>